<protein>
    <recommendedName>
        <fullName evidence="10">Kinetochore protein NDC80</fullName>
    </recommendedName>
</protein>
<accession>A0AAJ7N7U9</accession>
<dbReference type="InterPro" id="IPR005550">
    <property type="entry name" value="Kinetochore_Ndc80"/>
</dbReference>
<evidence type="ECO:0000256" key="3">
    <source>
        <dbReference type="ARBA" id="ARBA00022618"/>
    </source>
</evidence>
<comment type="subunit">
    <text evidence="10">Component of the NDC80 complex.</text>
</comment>
<dbReference type="InterPro" id="IPR055260">
    <property type="entry name" value="Ndc80_CH"/>
</dbReference>
<comment type="similarity">
    <text evidence="1 10">Belongs to the NDC80/HEC1 family.</text>
</comment>
<comment type="subcellular location">
    <subcellularLocation>
        <location evidence="10">Chromosome</location>
        <location evidence="10">Centromere</location>
        <location evidence="10">Kinetochore</location>
    </subcellularLocation>
    <subcellularLocation>
        <location evidence="10">Nucleus</location>
    </subcellularLocation>
</comment>
<evidence type="ECO:0000256" key="6">
    <source>
        <dbReference type="ARBA" id="ARBA00023054"/>
    </source>
</evidence>
<dbReference type="Gene3D" id="1.10.418.30">
    <property type="entry name" value="Ncd80 complex, Ncd80 subunit"/>
    <property type="match status" value="1"/>
</dbReference>
<dbReference type="KEGG" id="ccal:108626051"/>
<evidence type="ECO:0000256" key="11">
    <source>
        <dbReference type="SAM" id="Coils"/>
    </source>
</evidence>
<evidence type="ECO:0000256" key="7">
    <source>
        <dbReference type="ARBA" id="ARBA00023242"/>
    </source>
</evidence>
<evidence type="ECO:0000313" key="15">
    <source>
        <dbReference type="RefSeq" id="XP_017881945.1"/>
    </source>
</evidence>
<proteinExistence type="inferred from homology"/>
<keyword evidence="5 10" id="KW-0995">Kinetochore</keyword>
<dbReference type="PANTHER" id="PTHR10643">
    <property type="entry name" value="KINETOCHORE PROTEIN NDC80"/>
    <property type="match status" value="1"/>
</dbReference>
<feature type="coiled-coil region" evidence="11">
    <location>
        <begin position="502"/>
        <end position="627"/>
    </location>
</feature>
<organism evidence="14 15">
    <name type="scientific">Ceratina calcarata</name>
    <dbReference type="NCBI Taxonomy" id="156304"/>
    <lineage>
        <taxon>Eukaryota</taxon>
        <taxon>Metazoa</taxon>
        <taxon>Ecdysozoa</taxon>
        <taxon>Arthropoda</taxon>
        <taxon>Hexapoda</taxon>
        <taxon>Insecta</taxon>
        <taxon>Pterygota</taxon>
        <taxon>Neoptera</taxon>
        <taxon>Endopterygota</taxon>
        <taxon>Hymenoptera</taxon>
        <taxon>Apocrita</taxon>
        <taxon>Aculeata</taxon>
        <taxon>Apoidea</taxon>
        <taxon>Anthophila</taxon>
        <taxon>Apidae</taxon>
        <taxon>Ceratina</taxon>
        <taxon>Zadontomerus</taxon>
    </lineage>
</organism>
<feature type="compositionally biased region" description="Polar residues" evidence="12">
    <location>
        <begin position="34"/>
        <end position="49"/>
    </location>
</feature>
<keyword evidence="9 10" id="KW-0137">Centromere</keyword>
<feature type="compositionally biased region" description="Polar residues" evidence="12">
    <location>
        <begin position="1"/>
        <end position="15"/>
    </location>
</feature>
<dbReference type="GO" id="GO:0031262">
    <property type="term" value="C:Ndc80 complex"/>
    <property type="evidence" value="ECO:0007669"/>
    <property type="project" value="UniProtKB-UniRule"/>
</dbReference>
<evidence type="ECO:0000256" key="4">
    <source>
        <dbReference type="ARBA" id="ARBA00022776"/>
    </source>
</evidence>
<keyword evidence="7 10" id="KW-0539">Nucleus</keyword>
<comment type="function">
    <text evidence="10">Acts as a component of the essential kinetochore-associated NDC80 complex, which is required for chromosome segregation and spindle checkpoint activity.</text>
</comment>
<dbReference type="Proteomes" id="UP000694925">
    <property type="component" value="Unplaced"/>
</dbReference>
<dbReference type="GeneID" id="108626051"/>
<name>A0AAJ7N7U9_9HYME</name>
<reference evidence="15" key="1">
    <citation type="submission" date="2025-08" db="UniProtKB">
        <authorList>
            <consortium name="RefSeq"/>
        </authorList>
    </citation>
    <scope>IDENTIFICATION</scope>
    <source>
        <tissue evidence="15">Whole body</tissue>
    </source>
</reference>
<dbReference type="InterPro" id="IPR038273">
    <property type="entry name" value="Ndc80_sf"/>
</dbReference>
<evidence type="ECO:0000256" key="5">
    <source>
        <dbReference type="ARBA" id="ARBA00022838"/>
    </source>
</evidence>
<keyword evidence="8 10" id="KW-0131">Cell cycle</keyword>
<feature type="compositionally biased region" description="Basic and acidic residues" evidence="12">
    <location>
        <begin position="19"/>
        <end position="33"/>
    </location>
</feature>
<evidence type="ECO:0000313" key="14">
    <source>
        <dbReference type="Proteomes" id="UP000694925"/>
    </source>
</evidence>
<gene>
    <name evidence="15" type="primary">LOC108626051</name>
</gene>
<keyword evidence="4 10" id="KW-0498">Mitosis</keyword>
<keyword evidence="3 10" id="KW-0132">Cell division</keyword>
<evidence type="ECO:0000259" key="13">
    <source>
        <dbReference type="Pfam" id="PF03801"/>
    </source>
</evidence>
<dbReference type="CTD" id="10403"/>
<evidence type="ECO:0000256" key="12">
    <source>
        <dbReference type="SAM" id="MobiDB-lite"/>
    </source>
</evidence>
<dbReference type="RefSeq" id="XP_017881945.1">
    <property type="nucleotide sequence ID" value="XM_018026456.2"/>
</dbReference>
<evidence type="ECO:0000256" key="2">
    <source>
        <dbReference type="ARBA" id="ARBA00022454"/>
    </source>
</evidence>
<feature type="domain" description="Kinetochore protein Ndc80 CH" evidence="13">
    <location>
        <begin position="133"/>
        <end position="249"/>
    </location>
</feature>
<evidence type="ECO:0000256" key="8">
    <source>
        <dbReference type="ARBA" id="ARBA00023306"/>
    </source>
</evidence>
<dbReference type="GO" id="GO:0051315">
    <property type="term" value="P:attachment of mitotic spindle microtubules to kinetochore"/>
    <property type="evidence" value="ECO:0007669"/>
    <property type="project" value="UniProtKB-UniRule"/>
</dbReference>
<dbReference type="Pfam" id="PF03801">
    <property type="entry name" value="Ndc80_HEC"/>
    <property type="match status" value="1"/>
</dbReference>
<feature type="region of interest" description="Disordered" evidence="12">
    <location>
        <begin position="1"/>
        <end position="64"/>
    </location>
</feature>
<evidence type="ECO:0000256" key="9">
    <source>
        <dbReference type="ARBA" id="ARBA00023328"/>
    </source>
</evidence>
<keyword evidence="2 10" id="KW-0158">Chromosome</keyword>
<dbReference type="GO" id="GO:0005634">
    <property type="term" value="C:nucleus"/>
    <property type="evidence" value="ECO:0007669"/>
    <property type="project" value="UniProtKB-SubCell"/>
</dbReference>
<keyword evidence="6 11" id="KW-0175">Coiled coil</keyword>
<evidence type="ECO:0000256" key="10">
    <source>
        <dbReference type="RuleBase" id="RU368072"/>
    </source>
</evidence>
<keyword evidence="14" id="KW-1185">Reference proteome</keyword>
<dbReference type="AlphaFoldDB" id="A0AAJ7N7U9"/>
<sequence>MQKTSTIRRSSTNPVRISMLDREENLTRAEPRRTQTLKPKASTSSTDSSHIPRPRIRALSADRASIKGSALKTTGKASMCYAPSTPKTPVTNYGKTPVHITSASSNRNYAILGLPTGRRSLSADRASNLGAKGPRKDTRPLTDKAYQNHMLSKIDNYFAMNQCSSMLNSNGSFKPTTLKMLVEISGYLLKMLDIKQIVTITNYVEELPKIAKKLHYPGVMNKSWLKTANAMHSWPNVLGWVCWLVEACEVRRIAFEKYNIENLPFLGDEKQAKIYKCILLSMLDCYHVWNNEKLDEEASLIEKHLQEIEELQGVSEDDLNRARSDLEEELIKLTATEENANEIDDEVKRLQDELSSLQKDLVKQENDIRAKEEYLKAINIETEQKHAECNASCKQVRVQKKQQNELLAIVKQQPMSKAEKDTIVKKCTEIQNYMLQYDEYLQEIQKEVYTTDIKLASTNNNLTKAILSYNKEIFVHFSDNVGNVNLEELQMPEEGILRPEIMETLNAKANAMNDLKELLSSQIMEKERMLELNSNELESLQEKMKILEDKNIDIVNEMKELKSSVNKIKTDAKNEEAKLKEQINNLKREIKEVQDAMPNTQKVKAELKETEDKLNAVRRRKEYLEESARLFFDQFYEILADHRNKLHDILTKRRK</sequence>
<evidence type="ECO:0000256" key="1">
    <source>
        <dbReference type="ARBA" id="ARBA00007050"/>
    </source>
</evidence>
<feature type="coiled-coil region" evidence="11">
    <location>
        <begin position="291"/>
        <end position="374"/>
    </location>
</feature>
<dbReference type="PANTHER" id="PTHR10643:SF2">
    <property type="entry name" value="KINETOCHORE PROTEIN NDC80 HOMOLOG"/>
    <property type="match status" value="1"/>
</dbReference>
<dbReference type="GO" id="GO:0051301">
    <property type="term" value="P:cell division"/>
    <property type="evidence" value="ECO:0007669"/>
    <property type="project" value="UniProtKB-UniRule"/>
</dbReference>